<dbReference type="PROSITE" id="PS50883">
    <property type="entry name" value="EAL"/>
    <property type="match status" value="1"/>
</dbReference>
<dbReference type="SMART" id="SM00267">
    <property type="entry name" value="GGDEF"/>
    <property type="match status" value="1"/>
</dbReference>
<evidence type="ECO:0000313" key="3">
    <source>
        <dbReference type="EMBL" id="MCH7320563.1"/>
    </source>
</evidence>
<dbReference type="SUPFAM" id="SSF141868">
    <property type="entry name" value="EAL domain-like"/>
    <property type="match status" value="1"/>
</dbReference>
<feature type="domain" description="GGDEF" evidence="2">
    <location>
        <begin position="299"/>
        <end position="431"/>
    </location>
</feature>
<dbReference type="PANTHER" id="PTHR33121">
    <property type="entry name" value="CYCLIC DI-GMP PHOSPHODIESTERASE PDEF"/>
    <property type="match status" value="1"/>
</dbReference>
<protein>
    <submittedName>
        <fullName evidence="3">EAL domain-containing protein</fullName>
    </submittedName>
</protein>
<dbReference type="Proteomes" id="UP001316087">
    <property type="component" value="Unassembled WGS sequence"/>
</dbReference>
<reference evidence="3 4" key="1">
    <citation type="submission" date="2022-03" db="EMBL/GenBank/DDBJ databases">
        <authorList>
            <person name="Jo J.-H."/>
            <person name="Im W.-T."/>
        </authorList>
    </citation>
    <scope>NUCLEOTIDE SEQUENCE [LARGE SCALE GENOMIC DNA]</scope>
    <source>
        <strain evidence="3 4">MA9</strain>
    </source>
</reference>
<evidence type="ECO:0000313" key="4">
    <source>
        <dbReference type="Proteomes" id="UP001316087"/>
    </source>
</evidence>
<dbReference type="Pfam" id="PF00563">
    <property type="entry name" value="EAL"/>
    <property type="match status" value="1"/>
</dbReference>
<dbReference type="Pfam" id="PF00990">
    <property type="entry name" value="GGDEF"/>
    <property type="match status" value="1"/>
</dbReference>
<dbReference type="SMART" id="SM00052">
    <property type="entry name" value="EAL"/>
    <property type="match status" value="1"/>
</dbReference>
<proteinExistence type="predicted"/>
<gene>
    <name evidence="3" type="ORF">LZ480_01580</name>
</gene>
<dbReference type="CDD" id="cd01948">
    <property type="entry name" value="EAL"/>
    <property type="match status" value="1"/>
</dbReference>
<dbReference type="InterPro" id="IPR000160">
    <property type="entry name" value="GGDEF_dom"/>
</dbReference>
<organism evidence="3 4">
    <name type="scientific">Solibacillus palustris</name>
    <dbReference type="NCBI Taxonomy" id="2908203"/>
    <lineage>
        <taxon>Bacteria</taxon>
        <taxon>Bacillati</taxon>
        <taxon>Bacillota</taxon>
        <taxon>Bacilli</taxon>
        <taxon>Bacillales</taxon>
        <taxon>Caryophanaceae</taxon>
        <taxon>Solibacillus</taxon>
    </lineage>
</organism>
<dbReference type="Gene3D" id="3.20.20.450">
    <property type="entry name" value="EAL domain"/>
    <property type="match status" value="1"/>
</dbReference>
<dbReference type="InterPro" id="IPR050706">
    <property type="entry name" value="Cyclic-di-GMP_PDE-like"/>
</dbReference>
<feature type="domain" description="EAL" evidence="1">
    <location>
        <begin position="439"/>
        <end position="692"/>
    </location>
</feature>
<dbReference type="InterPro" id="IPR029787">
    <property type="entry name" value="Nucleotide_cyclase"/>
</dbReference>
<sequence length="696" mass="80354">MEKISVSYFERLKKIGDHIQTNRIIIDDTFQIIDSNLVCSQGNFQQLSNLLEFLIFQPEEQQRFVSSIINATGEPIKVHYSRQDGSTCLVQLHSVPILLEKQYYMLIMVEVEPNASVVLTHTANDIIIQETSFENKIQKICTELERLYRVMITFTYTKKHSILLIPSNSFKGVEIPPISSEEQHYHSQMRGKALVQLALHQSTKQYAEQNGYSNSFVVPVCTIENEAIGYFVIYHNEREIFDKEDDLFQERLIQVVQLLDKISMYEQQIQILQTIDSTTNLPSYQQFIKQLNLHKQQQKVGVIKIIEPGEFSKVVELYGRPAGDELLRQLGKHLKQASISKDSEIARFTSSSLIMYTPVDFQTLFNRQSVISGDEMESFTIFNQQIHITLKVGIAPLDDYTSTHDSVRFAEYALTKARQIHGAHTEFYTARHDDILGREIQLSNHLKNAIRSKEITAYFQPKYAVYNEKIASMEALARWFSPSLGFISPVEFIAIAENTGLIRDLELQIIEKVLAWQQQRQYDGKRIVPIAVNISPDHFYHPQFIPNLKHLLNHYYADPKYLIVEVTENMGLFDFERANKIINKLQTIGIVTSIDDFGIGYSSLSYLQKFSFNELKIDRSFVMKIEELATQTIVKAIIDIAHTLDMVVIAEGVETKEQRDILKAIHCDEIQGYYYSKPLSMEEASKLIDDERQKRK</sequence>
<dbReference type="RefSeq" id="WP_241367577.1">
    <property type="nucleotide sequence ID" value="NZ_JAKZFC010000001.1"/>
</dbReference>
<accession>A0ABS9U8K1</accession>
<dbReference type="SUPFAM" id="SSF55073">
    <property type="entry name" value="Nucleotide cyclase"/>
    <property type="match status" value="1"/>
</dbReference>
<dbReference type="EMBL" id="JAKZFC010000001">
    <property type="protein sequence ID" value="MCH7320563.1"/>
    <property type="molecule type" value="Genomic_DNA"/>
</dbReference>
<dbReference type="InterPro" id="IPR035919">
    <property type="entry name" value="EAL_sf"/>
</dbReference>
<evidence type="ECO:0000259" key="2">
    <source>
        <dbReference type="PROSITE" id="PS50887"/>
    </source>
</evidence>
<comment type="caution">
    <text evidence="3">The sequence shown here is derived from an EMBL/GenBank/DDBJ whole genome shotgun (WGS) entry which is preliminary data.</text>
</comment>
<keyword evidence="4" id="KW-1185">Reference proteome</keyword>
<dbReference type="InterPro" id="IPR001633">
    <property type="entry name" value="EAL_dom"/>
</dbReference>
<dbReference type="PANTHER" id="PTHR33121:SF79">
    <property type="entry name" value="CYCLIC DI-GMP PHOSPHODIESTERASE PDED-RELATED"/>
    <property type="match status" value="1"/>
</dbReference>
<dbReference type="Gene3D" id="3.30.70.270">
    <property type="match status" value="1"/>
</dbReference>
<evidence type="ECO:0000259" key="1">
    <source>
        <dbReference type="PROSITE" id="PS50883"/>
    </source>
</evidence>
<dbReference type="InterPro" id="IPR043128">
    <property type="entry name" value="Rev_trsase/Diguanyl_cyclase"/>
</dbReference>
<dbReference type="PROSITE" id="PS50887">
    <property type="entry name" value="GGDEF"/>
    <property type="match status" value="1"/>
</dbReference>
<name>A0ABS9U8K1_9BACL</name>